<feature type="region of interest" description="Disordered" evidence="2">
    <location>
        <begin position="1"/>
        <end position="25"/>
    </location>
</feature>
<dbReference type="GO" id="GO:0003677">
    <property type="term" value="F:DNA binding"/>
    <property type="evidence" value="ECO:0007669"/>
    <property type="project" value="UniProtKB-KW"/>
</dbReference>
<dbReference type="Proteomes" id="UP001529510">
    <property type="component" value="Unassembled WGS sequence"/>
</dbReference>
<feature type="non-terminal residue" evidence="3">
    <location>
        <position position="1"/>
    </location>
</feature>
<gene>
    <name evidence="3" type="ORF">M9458_051634</name>
</gene>
<evidence type="ECO:0000256" key="1">
    <source>
        <dbReference type="ARBA" id="ARBA00023125"/>
    </source>
</evidence>
<keyword evidence="1" id="KW-0238">DNA-binding</keyword>
<keyword evidence="4" id="KW-1185">Reference proteome</keyword>
<dbReference type="EMBL" id="JAMKFB020000146">
    <property type="protein sequence ID" value="KAL0153035.1"/>
    <property type="molecule type" value="Genomic_DNA"/>
</dbReference>
<reference evidence="3 4" key="1">
    <citation type="submission" date="2024-05" db="EMBL/GenBank/DDBJ databases">
        <title>Genome sequencing and assembly of Indian major carp, Cirrhinus mrigala (Hamilton, 1822).</title>
        <authorList>
            <person name="Mohindra V."/>
            <person name="Chowdhury L.M."/>
            <person name="Lal K."/>
            <person name="Jena J.K."/>
        </authorList>
    </citation>
    <scope>NUCLEOTIDE SEQUENCE [LARGE SCALE GENOMIC DNA]</scope>
    <source>
        <strain evidence="3">CM1030</strain>
        <tissue evidence="3">Blood</tissue>
    </source>
</reference>
<dbReference type="PANTHER" id="PTHR35617:SF3">
    <property type="entry name" value="CORE-BINDING (CB) DOMAIN-CONTAINING PROTEIN"/>
    <property type="match status" value="1"/>
</dbReference>
<dbReference type="SUPFAM" id="SSF47823">
    <property type="entry name" value="lambda integrase-like, N-terminal domain"/>
    <property type="match status" value="1"/>
</dbReference>
<feature type="region of interest" description="Disordered" evidence="2">
    <location>
        <begin position="76"/>
        <end position="100"/>
    </location>
</feature>
<dbReference type="PANTHER" id="PTHR35617">
    <property type="entry name" value="PHAGE_INTEGRASE DOMAIN-CONTAINING PROTEIN"/>
    <property type="match status" value="1"/>
</dbReference>
<name>A0ABD0MSN3_CIRMR</name>
<dbReference type="AlphaFoldDB" id="A0ABD0MSN3"/>
<evidence type="ECO:0000313" key="3">
    <source>
        <dbReference type="EMBL" id="KAL0153035.1"/>
    </source>
</evidence>
<feature type="region of interest" description="Disordered" evidence="2">
    <location>
        <begin position="277"/>
        <end position="297"/>
    </location>
</feature>
<feature type="compositionally biased region" description="Polar residues" evidence="2">
    <location>
        <begin position="1"/>
        <end position="21"/>
    </location>
</feature>
<organism evidence="3 4">
    <name type="scientific">Cirrhinus mrigala</name>
    <name type="common">Mrigala</name>
    <dbReference type="NCBI Taxonomy" id="683832"/>
    <lineage>
        <taxon>Eukaryota</taxon>
        <taxon>Metazoa</taxon>
        <taxon>Chordata</taxon>
        <taxon>Craniata</taxon>
        <taxon>Vertebrata</taxon>
        <taxon>Euteleostomi</taxon>
        <taxon>Actinopterygii</taxon>
        <taxon>Neopterygii</taxon>
        <taxon>Teleostei</taxon>
        <taxon>Ostariophysi</taxon>
        <taxon>Cypriniformes</taxon>
        <taxon>Cyprinidae</taxon>
        <taxon>Labeoninae</taxon>
        <taxon>Labeonini</taxon>
        <taxon>Cirrhinus</taxon>
    </lineage>
</organism>
<sequence length="483" mass="52244">RKKQWSGRSFSAGSGGVTSAQCPHAQLSPCPPVSPVCFTQDDQHPSFAASGLVSFVASEEDVIIVDVTADNSKSLAASDAEEWGGSSGEPEALPSSQPVSPKLDAELVHVQSKAVEELGVEWLAPKEPVHGLLNEWYQPESRQQSSHQRSTPFLPAVHDELTKTWLILLQQQLSPPLMALKRMEEAVAAHLWPKATVQAIGKTMASLVVLERHLRLNLIEIRGAEKMAFLDSQVLPKGLFGPAVDGFAERFSEAQKTGPPLEEPDLVSRADAALSSRAMAHSTEEGSPLSGQGHDMASPTGVAELSCLVPRRELDQLSERVSNTILESRAPCTRQLYGQKCQVFSSWCLAQRLDPCSCDVSHVLTFLQQLLNKGRVPSTLKVYVAAIAALEAGHSLGRNDFIVKFLKGAWRLNPPCPQMIPSWDLSAVLRALKGSPSKPLTSADLRPISLKMALLLALASVKRVTGLLTGTVRQCLMSGVWAK</sequence>
<dbReference type="Gene3D" id="1.10.150.130">
    <property type="match status" value="1"/>
</dbReference>
<evidence type="ECO:0000256" key="2">
    <source>
        <dbReference type="SAM" id="MobiDB-lite"/>
    </source>
</evidence>
<protein>
    <submittedName>
        <fullName evidence="3">Uncharacterized protein</fullName>
    </submittedName>
</protein>
<dbReference type="InterPro" id="IPR010998">
    <property type="entry name" value="Integrase_recombinase_N"/>
</dbReference>
<accession>A0ABD0MSN3</accession>
<evidence type="ECO:0000313" key="4">
    <source>
        <dbReference type="Proteomes" id="UP001529510"/>
    </source>
</evidence>
<proteinExistence type="predicted"/>
<comment type="caution">
    <text evidence="3">The sequence shown here is derived from an EMBL/GenBank/DDBJ whole genome shotgun (WGS) entry which is preliminary data.</text>
</comment>